<accession>A0A644Y3A6</accession>
<dbReference type="EMBL" id="VSSQ01003819">
    <property type="protein sequence ID" value="MPM22478.1"/>
    <property type="molecule type" value="Genomic_DNA"/>
</dbReference>
<reference evidence="1" key="1">
    <citation type="submission" date="2019-08" db="EMBL/GenBank/DDBJ databases">
        <authorList>
            <person name="Kucharzyk K."/>
            <person name="Murdoch R.W."/>
            <person name="Higgins S."/>
            <person name="Loffler F."/>
        </authorList>
    </citation>
    <scope>NUCLEOTIDE SEQUENCE</scope>
</reference>
<evidence type="ECO:0000313" key="1">
    <source>
        <dbReference type="EMBL" id="MPM22478.1"/>
    </source>
</evidence>
<dbReference type="AlphaFoldDB" id="A0A644Y3A6"/>
<sequence length="299" mass="32973">MVHSEPFFSLEKEIAQNAGQNTDGDHIDISVVPGVFGHGEIHAVPSDDQRQRQKNAGDDGEDFHDLVLLDIDLCLIGLSDLGGILAQMQNEIEKIPDAAVQGGIVLYKLRGQYSILVSCQRSRDETHLLVVALQPEEIPPERDNPRTDAPDRFPGCQNAVLKRGDGILQLFQNVQIFRGKGEKKTEKLLEGSAFGRDMLQNLNAALIYARENKFAFTAVDTDILVLFGSIPHVAVAEFDKIGSVLQRQADMAGRAHPPVEIFSDVIFQFFSLAGAENSPHGPASLRFQKYYIAKPAKMQ</sequence>
<gene>
    <name evidence="1" type="ORF">SDC9_68933</name>
</gene>
<proteinExistence type="predicted"/>
<name>A0A644Y3A6_9ZZZZ</name>
<organism evidence="1">
    <name type="scientific">bioreactor metagenome</name>
    <dbReference type="NCBI Taxonomy" id="1076179"/>
    <lineage>
        <taxon>unclassified sequences</taxon>
        <taxon>metagenomes</taxon>
        <taxon>ecological metagenomes</taxon>
    </lineage>
</organism>
<protein>
    <submittedName>
        <fullName evidence="1">Uncharacterized protein</fullName>
    </submittedName>
</protein>
<comment type="caution">
    <text evidence="1">The sequence shown here is derived from an EMBL/GenBank/DDBJ whole genome shotgun (WGS) entry which is preliminary data.</text>
</comment>